<name>A0A6J6YC53_9ZZZZ</name>
<protein>
    <submittedName>
        <fullName evidence="1">Unannotated protein</fullName>
    </submittedName>
</protein>
<proteinExistence type="predicted"/>
<accession>A0A6J6YC53</accession>
<dbReference type="AlphaFoldDB" id="A0A6J6YC53"/>
<reference evidence="1" key="1">
    <citation type="submission" date="2020-05" db="EMBL/GenBank/DDBJ databases">
        <authorList>
            <person name="Chiriac C."/>
            <person name="Salcher M."/>
            <person name="Ghai R."/>
            <person name="Kavagutti S V."/>
        </authorList>
    </citation>
    <scope>NUCLEOTIDE SEQUENCE</scope>
</reference>
<organism evidence="1">
    <name type="scientific">freshwater metagenome</name>
    <dbReference type="NCBI Taxonomy" id="449393"/>
    <lineage>
        <taxon>unclassified sequences</taxon>
        <taxon>metagenomes</taxon>
        <taxon>ecological metagenomes</taxon>
    </lineage>
</organism>
<sequence length="79" mass="8606">MQDVENVFDASLTIGSKAPQVRTADHDGLRTHSNSLHDIATATNTAVEYNVDLVTNCASNCRKYTNRRRGSVEVVATVV</sequence>
<dbReference type="EMBL" id="CAFAAD010000193">
    <property type="protein sequence ID" value="CAB4805753.1"/>
    <property type="molecule type" value="Genomic_DNA"/>
</dbReference>
<gene>
    <name evidence="1" type="ORF">UFOPK2969_01723</name>
</gene>
<evidence type="ECO:0000313" key="1">
    <source>
        <dbReference type="EMBL" id="CAB4805753.1"/>
    </source>
</evidence>